<accession>A0A7C9J6M4</accession>
<dbReference type="EMBL" id="VYSB01000009">
    <property type="protein sequence ID" value="MYZ52451.1"/>
    <property type="molecule type" value="Genomic_DNA"/>
</dbReference>
<comment type="caution">
    <text evidence="1">The sequence shown here is derived from an EMBL/GenBank/DDBJ whole genome shotgun (WGS) entry which is preliminary data.</text>
</comment>
<evidence type="ECO:0000313" key="2">
    <source>
        <dbReference type="Proteomes" id="UP000481947"/>
    </source>
</evidence>
<dbReference type="AlphaFoldDB" id="A0A7C9J6M4"/>
<gene>
    <name evidence="1" type="ORF">F5985_09970</name>
</gene>
<reference evidence="1 2" key="1">
    <citation type="submission" date="2019-09" db="EMBL/GenBank/DDBJ databases">
        <title>Identification of Malikia spinosa a prominent benzene-, toluene-, and ethylbenzene-degrading bacterium: enrichment, isolation and whole genome sequencing.</title>
        <authorList>
            <person name="Tancsics A."/>
            <person name="Revesz F."/>
            <person name="Kriszt B."/>
        </authorList>
    </citation>
    <scope>NUCLEOTIDE SEQUENCE [LARGE SCALE GENOMIC DNA]</scope>
    <source>
        <strain evidence="1 2">AB6</strain>
    </source>
</reference>
<organism evidence="1 2">
    <name type="scientific">Malikia spinosa</name>
    <dbReference type="NCBI Taxonomy" id="86180"/>
    <lineage>
        <taxon>Bacteria</taxon>
        <taxon>Pseudomonadati</taxon>
        <taxon>Pseudomonadota</taxon>
        <taxon>Betaproteobacteria</taxon>
        <taxon>Burkholderiales</taxon>
        <taxon>Comamonadaceae</taxon>
        <taxon>Malikia</taxon>
    </lineage>
</organism>
<dbReference type="RefSeq" id="WP_161125292.1">
    <property type="nucleotide sequence ID" value="NZ_VYSB01000009.1"/>
</dbReference>
<protein>
    <submittedName>
        <fullName evidence="1">Uncharacterized protein</fullName>
    </submittedName>
</protein>
<proteinExistence type="predicted"/>
<evidence type="ECO:0000313" key="1">
    <source>
        <dbReference type="EMBL" id="MYZ52451.1"/>
    </source>
</evidence>
<sequence length="122" mass="14252">MNQPAKDFIRKKVNQHDIENSKDFETITARISPKHAVMLKLLSKHFSFPISTSFTEIMSKNIYDMVLCLSDEDLKELNVKFQSRIINRAYSSEKQYETCAIDMLLNKEIIQAPPLFDFMEES</sequence>
<name>A0A7C9J6M4_9BURK</name>
<dbReference type="Proteomes" id="UP000481947">
    <property type="component" value="Unassembled WGS sequence"/>
</dbReference>